<feature type="region of interest" description="Disordered" evidence="1">
    <location>
        <begin position="1"/>
        <end position="56"/>
    </location>
</feature>
<comment type="caution">
    <text evidence="2">The sequence shown here is derived from an EMBL/GenBank/DDBJ whole genome shotgun (WGS) entry which is preliminary data.</text>
</comment>
<reference evidence="2 3" key="1">
    <citation type="submission" date="2019-05" db="EMBL/GenBank/DDBJ databases">
        <title>Emergence of the Ug99 lineage of the wheat stem rust pathogen through somatic hybridization.</title>
        <authorList>
            <person name="Li F."/>
            <person name="Upadhyaya N.M."/>
            <person name="Sperschneider J."/>
            <person name="Matny O."/>
            <person name="Nguyen-Phuc H."/>
            <person name="Mago R."/>
            <person name="Raley C."/>
            <person name="Miller M.E."/>
            <person name="Silverstein K.A.T."/>
            <person name="Henningsen E."/>
            <person name="Hirsch C.D."/>
            <person name="Visser B."/>
            <person name="Pretorius Z.A."/>
            <person name="Steffenson B.J."/>
            <person name="Schwessinger B."/>
            <person name="Dodds P.N."/>
            <person name="Figueroa M."/>
        </authorList>
    </citation>
    <scope>NUCLEOTIDE SEQUENCE [LARGE SCALE GENOMIC DNA]</scope>
    <source>
        <strain evidence="2">21-0</strain>
    </source>
</reference>
<evidence type="ECO:0000313" key="2">
    <source>
        <dbReference type="EMBL" id="KAA1087427.1"/>
    </source>
</evidence>
<accession>A0A5B0NDY0</accession>
<dbReference type="AlphaFoldDB" id="A0A5B0NDY0"/>
<sequence>MRLAQPSLLWQPHTPSSAGPRPPSKPSNRKSQSTSQGTSQKYDDHQPGRPCKTDPGLDTINLQHLIKNYTQSISSLAWRYRNNNLLNQIAKSSDSLRVLRLRIGPLFTLKQLDELLLSHLPTLQFINLRFNQNLFRRAYSFFSLSLQPADPEAQIPLGILAAVQEIFVSVDTCSQLKV</sequence>
<organism evidence="2 3">
    <name type="scientific">Puccinia graminis f. sp. tritici</name>
    <dbReference type="NCBI Taxonomy" id="56615"/>
    <lineage>
        <taxon>Eukaryota</taxon>
        <taxon>Fungi</taxon>
        <taxon>Dikarya</taxon>
        <taxon>Basidiomycota</taxon>
        <taxon>Pucciniomycotina</taxon>
        <taxon>Pucciniomycetes</taxon>
        <taxon>Pucciniales</taxon>
        <taxon>Pucciniaceae</taxon>
        <taxon>Puccinia</taxon>
    </lineage>
</organism>
<protein>
    <submittedName>
        <fullName evidence="2">Uncharacterized protein</fullName>
    </submittedName>
</protein>
<keyword evidence="3" id="KW-1185">Reference proteome</keyword>
<feature type="compositionally biased region" description="Low complexity" evidence="1">
    <location>
        <begin position="29"/>
        <end position="40"/>
    </location>
</feature>
<dbReference type="OrthoDB" id="3353982at2759"/>
<evidence type="ECO:0000313" key="3">
    <source>
        <dbReference type="Proteomes" id="UP000324748"/>
    </source>
</evidence>
<proteinExistence type="predicted"/>
<name>A0A5B0NDY0_PUCGR</name>
<dbReference type="Proteomes" id="UP000324748">
    <property type="component" value="Unassembled WGS sequence"/>
</dbReference>
<gene>
    <name evidence="2" type="ORF">PGT21_031399</name>
</gene>
<evidence type="ECO:0000256" key="1">
    <source>
        <dbReference type="SAM" id="MobiDB-lite"/>
    </source>
</evidence>
<dbReference type="EMBL" id="VSWC01000105">
    <property type="protein sequence ID" value="KAA1087427.1"/>
    <property type="molecule type" value="Genomic_DNA"/>
</dbReference>